<comment type="caution">
    <text evidence="4">The sequence shown here is derived from an EMBL/GenBank/DDBJ whole genome shotgun (WGS) entry which is preliminary data.</text>
</comment>
<dbReference type="SUPFAM" id="SSF51735">
    <property type="entry name" value="NAD(P)-binding Rossmann-fold domains"/>
    <property type="match status" value="1"/>
</dbReference>
<sequence length="316" mass="34838">MSTNSGHRPTILVTGATGKQGGAVIDALLEAGAGESHIILAVTRNSQSTSAKNLESRGVRVVEGDLNDVPAIFTAAKTALKGLDEPIWGVFSVQTAIGKGASAALEEAQGKALVDAALDNNVEHFVYSSVDRGGDSSYDNLVPEIEHFASKYRIEHHLVEKAQGKMGWTILRPVAFMENMTPGMGIKVAATSWRLAVGNKRLQHVSVRDIGWFAAQAFLRPRDFLGRQISLAGDELTLGEANQIFKAKMGMEMPETFQFFVRFLHWLVPDFGSMYRWFFTHGFRADIAALRKEHVGMRSFSDWLNEDSAWADKRIR</sequence>
<dbReference type="InterPro" id="IPR051164">
    <property type="entry name" value="NmrA-like_oxidored"/>
</dbReference>
<reference evidence="4 5" key="1">
    <citation type="submission" date="2016-11" db="EMBL/GenBank/DDBJ databases">
        <title>Draft Genome Assembly of Colletotrichum chlorophyti a pathogen of herbaceous plants.</title>
        <authorList>
            <person name="Gan P."/>
            <person name="Narusaka M."/>
            <person name="Tsushima A."/>
            <person name="Narusaka Y."/>
            <person name="Takano Y."/>
            <person name="Shirasu K."/>
        </authorList>
    </citation>
    <scope>NUCLEOTIDE SEQUENCE [LARGE SCALE GENOMIC DNA]</scope>
    <source>
        <strain evidence="4 5">NTL11</strain>
    </source>
</reference>
<protein>
    <submittedName>
        <fullName evidence="4">NmrA-like family domain-containing protein 1-like protein 4</fullName>
    </submittedName>
</protein>
<dbReference type="STRING" id="708187.A0A1Q8RTV9"/>
<dbReference type="CDD" id="cd05251">
    <property type="entry name" value="NmrA_like_SDR_a"/>
    <property type="match status" value="1"/>
</dbReference>
<gene>
    <name evidence="4" type="ORF">CCHL11_05669</name>
</gene>
<dbReference type="Proteomes" id="UP000186583">
    <property type="component" value="Unassembled WGS sequence"/>
</dbReference>
<dbReference type="OrthoDB" id="9997102at2759"/>
<dbReference type="Gene3D" id="3.40.50.720">
    <property type="entry name" value="NAD(P)-binding Rossmann-like Domain"/>
    <property type="match status" value="1"/>
</dbReference>
<organism evidence="4 5">
    <name type="scientific">Colletotrichum chlorophyti</name>
    <dbReference type="NCBI Taxonomy" id="708187"/>
    <lineage>
        <taxon>Eukaryota</taxon>
        <taxon>Fungi</taxon>
        <taxon>Dikarya</taxon>
        <taxon>Ascomycota</taxon>
        <taxon>Pezizomycotina</taxon>
        <taxon>Sordariomycetes</taxon>
        <taxon>Hypocreomycetidae</taxon>
        <taxon>Glomerellales</taxon>
        <taxon>Glomerellaceae</taxon>
        <taxon>Colletotrichum</taxon>
    </lineage>
</organism>
<evidence type="ECO:0000256" key="1">
    <source>
        <dbReference type="ARBA" id="ARBA00006328"/>
    </source>
</evidence>
<proteinExistence type="inferred from homology"/>
<comment type="similarity">
    <text evidence="1">Belongs to the NmrA-type oxidoreductase family.</text>
</comment>
<dbReference type="Gene3D" id="3.90.25.10">
    <property type="entry name" value="UDP-galactose 4-epimerase, domain 1"/>
    <property type="match status" value="1"/>
</dbReference>
<feature type="domain" description="NmrA-like" evidence="3">
    <location>
        <begin position="10"/>
        <end position="256"/>
    </location>
</feature>
<dbReference type="AlphaFoldDB" id="A0A1Q8RTV9"/>
<dbReference type="Pfam" id="PF05368">
    <property type="entry name" value="NmrA"/>
    <property type="match status" value="1"/>
</dbReference>
<dbReference type="PANTHER" id="PTHR42748:SF7">
    <property type="entry name" value="NMRA LIKE REDOX SENSOR 1-RELATED"/>
    <property type="match status" value="1"/>
</dbReference>
<evidence type="ECO:0000313" key="5">
    <source>
        <dbReference type="Proteomes" id="UP000186583"/>
    </source>
</evidence>
<evidence type="ECO:0000259" key="3">
    <source>
        <dbReference type="Pfam" id="PF05368"/>
    </source>
</evidence>
<evidence type="ECO:0000256" key="2">
    <source>
        <dbReference type="ARBA" id="ARBA00022857"/>
    </source>
</evidence>
<dbReference type="PANTHER" id="PTHR42748">
    <property type="entry name" value="NITROGEN METABOLITE REPRESSION PROTEIN NMRA FAMILY MEMBER"/>
    <property type="match status" value="1"/>
</dbReference>
<keyword evidence="5" id="KW-1185">Reference proteome</keyword>
<name>A0A1Q8RTV9_9PEZI</name>
<keyword evidence="2" id="KW-0521">NADP</keyword>
<accession>A0A1Q8RTV9</accession>
<dbReference type="InterPro" id="IPR036291">
    <property type="entry name" value="NAD(P)-bd_dom_sf"/>
</dbReference>
<dbReference type="InterPro" id="IPR008030">
    <property type="entry name" value="NmrA-like"/>
</dbReference>
<dbReference type="GO" id="GO:0005634">
    <property type="term" value="C:nucleus"/>
    <property type="evidence" value="ECO:0007669"/>
    <property type="project" value="TreeGrafter"/>
</dbReference>
<dbReference type="EMBL" id="MPGH01000089">
    <property type="protein sequence ID" value="OLN87752.1"/>
    <property type="molecule type" value="Genomic_DNA"/>
</dbReference>
<evidence type="ECO:0000313" key="4">
    <source>
        <dbReference type="EMBL" id="OLN87752.1"/>
    </source>
</evidence>